<dbReference type="InterPro" id="IPR007197">
    <property type="entry name" value="rSAM"/>
</dbReference>
<name>A0A3A4R8G5_9BACT</name>
<dbReference type="NCBIfam" id="TIGR01579">
    <property type="entry name" value="MiaB-like-C"/>
    <property type="match status" value="1"/>
</dbReference>
<dbReference type="GO" id="GO:0035598">
    <property type="term" value="F:tRNA (N(6)-L-threonylcarbamoyladenosine(37)-C(2))-methylthiotransferase activity"/>
    <property type="evidence" value="ECO:0007669"/>
    <property type="project" value="TreeGrafter"/>
</dbReference>
<evidence type="ECO:0000313" key="10">
    <source>
        <dbReference type="EMBL" id="RJP61305.1"/>
    </source>
</evidence>
<evidence type="ECO:0000256" key="7">
    <source>
        <dbReference type="ARBA" id="ARBA00023014"/>
    </source>
</evidence>
<dbReference type="PANTHER" id="PTHR11918">
    <property type="entry name" value="RADICAL SAM PROTEINS"/>
    <property type="match status" value="1"/>
</dbReference>
<dbReference type="EMBL" id="QZJZ01000014">
    <property type="protein sequence ID" value="RJP61305.1"/>
    <property type="molecule type" value="Genomic_DNA"/>
</dbReference>
<dbReference type="Pfam" id="PF04055">
    <property type="entry name" value="Radical_SAM"/>
    <property type="match status" value="1"/>
</dbReference>
<keyword evidence="7" id="KW-0411">Iron-sulfur</keyword>
<gene>
    <name evidence="10" type="primary">mtaB</name>
    <name evidence="10" type="ORF">C4541_02050</name>
</gene>
<feature type="domain" description="MTTase N-terminal" evidence="8">
    <location>
        <begin position="1"/>
        <end position="112"/>
    </location>
</feature>
<dbReference type="PROSITE" id="PS01278">
    <property type="entry name" value="MTTASE_RADICAL"/>
    <property type="match status" value="1"/>
</dbReference>
<dbReference type="PROSITE" id="PS51918">
    <property type="entry name" value="RADICAL_SAM"/>
    <property type="match status" value="1"/>
</dbReference>
<protein>
    <submittedName>
        <fullName evidence="10">tRNA (N(6)-L-threonylcarbamoyladenosine(37)-C(2))-methylthiotransferase MtaB</fullName>
    </submittedName>
</protein>
<dbReference type="InterPro" id="IPR038135">
    <property type="entry name" value="Methylthiotransferase_N_sf"/>
</dbReference>
<dbReference type="SMART" id="SM00729">
    <property type="entry name" value="Elp3"/>
    <property type="match status" value="1"/>
</dbReference>
<keyword evidence="5" id="KW-0479">Metal-binding</keyword>
<dbReference type="InterPro" id="IPR006638">
    <property type="entry name" value="Elp3/MiaA/NifB-like_rSAM"/>
</dbReference>
<proteinExistence type="predicted"/>
<comment type="caution">
    <text evidence="10">The sequence shown here is derived from an EMBL/GenBank/DDBJ whole genome shotgun (WGS) entry which is preliminary data.</text>
</comment>
<evidence type="ECO:0000259" key="8">
    <source>
        <dbReference type="PROSITE" id="PS51449"/>
    </source>
</evidence>
<dbReference type="GO" id="GO:0046872">
    <property type="term" value="F:metal ion binding"/>
    <property type="evidence" value="ECO:0007669"/>
    <property type="project" value="UniProtKB-KW"/>
</dbReference>
<evidence type="ECO:0000259" key="9">
    <source>
        <dbReference type="PROSITE" id="PS51918"/>
    </source>
</evidence>
<dbReference type="InterPro" id="IPR020612">
    <property type="entry name" value="Methylthiotransferase_CS"/>
</dbReference>
<dbReference type="InterPro" id="IPR013848">
    <property type="entry name" value="Methylthiotransferase_N"/>
</dbReference>
<sequence>MKVYLDTIGCRLNQSEIETMARGFRAAGHEIVASAEGADLAVVNTCAVTADAAADSRQMIRHLARAGVPQIVPTGCWTTLQMKEAASLPNVLHAVSNQEKENLVAQFNSEFRILNSEFDLEPLSRQPLPGLHRRTRAFIKVQDGCDNACTFCITTVARGESRSRPLEDVIRDIQFALAGGTKEIMLTGVHLGSWGQEWGRHLRELVAAILRETNAPRLRLSSLEPWDLDADFFQLWENPRLMPHLHLPLQSGSESTLRRMARKTTPASFRELVAAARTVIPSVAITTDVIAGFPGETETEFTETLDFVREMDFAGGHVFTYSPRPGTGAAKMKGQTRPEVRKKRNAILREAFEESSKAYRQKFVGRRMAVLWESVTELDEWGWQMEGWTENYLRVSAAASSPRWNEVDEVELTDASGDILRGVIRDSG</sequence>
<keyword evidence="4" id="KW-0949">S-adenosyl-L-methionine</keyword>
<evidence type="ECO:0000256" key="4">
    <source>
        <dbReference type="ARBA" id="ARBA00022691"/>
    </source>
</evidence>
<organism evidence="10 11">
    <name type="scientific">Candidatus Auribacter fodinae</name>
    <dbReference type="NCBI Taxonomy" id="2093366"/>
    <lineage>
        <taxon>Bacteria</taxon>
        <taxon>Pseudomonadati</taxon>
        <taxon>Candidatus Auribacterota</taxon>
        <taxon>Candidatus Auribacteria</taxon>
        <taxon>Candidatus Auribacterales</taxon>
        <taxon>Candidatus Auribacteraceae</taxon>
        <taxon>Candidatus Auribacter</taxon>
    </lineage>
</organism>
<dbReference type="SFLD" id="SFLDG01061">
    <property type="entry name" value="methylthiotransferase"/>
    <property type="match status" value="1"/>
</dbReference>
<dbReference type="InterPro" id="IPR006467">
    <property type="entry name" value="MiaB-like_bact"/>
</dbReference>
<dbReference type="NCBIfam" id="TIGR00089">
    <property type="entry name" value="MiaB/RimO family radical SAM methylthiotransferase"/>
    <property type="match status" value="1"/>
</dbReference>
<dbReference type="InterPro" id="IPR023404">
    <property type="entry name" value="rSAM_horseshoe"/>
</dbReference>
<keyword evidence="3 10" id="KW-0808">Transferase</keyword>
<comment type="cofactor">
    <cofactor evidence="1">
        <name>[4Fe-4S] cluster</name>
        <dbReference type="ChEBI" id="CHEBI:49883"/>
    </cofactor>
</comment>
<dbReference type="Proteomes" id="UP000266426">
    <property type="component" value="Unassembled WGS sequence"/>
</dbReference>
<dbReference type="CDD" id="cd01335">
    <property type="entry name" value="Radical_SAM"/>
    <property type="match status" value="1"/>
</dbReference>
<feature type="domain" description="Radical SAM core" evidence="9">
    <location>
        <begin position="131"/>
        <end position="358"/>
    </location>
</feature>
<evidence type="ECO:0000313" key="11">
    <source>
        <dbReference type="Proteomes" id="UP000266426"/>
    </source>
</evidence>
<dbReference type="InterPro" id="IPR005839">
    <property type="entry name" value="Methylthiotransferase"/>
</dbReference>
<dbReference type="PROSITE" id="PS51449">
    <property type="entry name" value="MTTASE_N"/>
    <property type="match status" value="1"/>
</dbReference>
<dbReference type="SUPFAM" id="SSF102114">
    <property type="entry name" value="Radical SAM enzymes"/>
    <property type="match status" value="1"/>
</dbReference>
<dbReference type="PANTHER" id="PTHR11918:SF45">
    <property type="entry name" value="THREONYLCARBAMOYLADENOSINE TRNA METHYLTHIOTRANSFERASE"/>
    <property type="match status" value="1"/>
</dbReference>
<dbReference type="AlphaFoldDB" id="A0A3A4R8G5"/>
<dbReference type="Gene3D" id="3.80.30.20">
    <property type="entry name" value="tm_1862 like domain"/>
    <property type="match status" value="1"/>
</dbReference>
<evidence type="ECO:0000256" key="2">
    <source>
        <dbReference type="ARBA" id="ARBA00022485"/>
    </source>
</evidence>
<dbReference type="InterPro" id="IPR058240">
    <property type="entry name" value="rSAM_sf"/>
</dbReference>
<accession>A0A3A4R8G5</accession>
<keyword evidence="2" id="KW-0004">4Fe-4S</keyword>
<keyword evidence="6" id="KW-0408">Iron</keyword>
<reference evidence="10 11" key="1">
    <citation type="journal article" date="2017" name="ISME J.">
        <title>Energy and carbon metabolisms in a deep terrestrial subsurface fluid microbial community.</title>
        <authorList>
            <person name="Momper L."/>
            <person name="Jungbluth S.P."/>
            <person name="Lee M.D."/>
            <person name="Amend J.P."/>
        </authorList>
    </citation>
    <scope>NUCLEOTIDE SEQUENCE [LARGE SCALE GENOMIC DNA]</scope>
    <source>
        <strain evidence="10">SURF_26</strain>
    </source>
</reference>
<evidence type="ECO:0000256" key="5">
    <source>
        <dbReference type="ARBA" id="ARBA00022723"/>
    </source>
</evidence>
<dbReference type="Pfam" id="PF00919">
    <property type="entry name" value="UPF0004"/>
    <property type="match status" value="1"/>
</dbReference>
<dbReference type="GO" id="GO:0051539">
    <property type="term" value="F:4 iron, 4 sulfur cluster binding"/>
    <property type="evidence" value="ECO:0007669"/>
    <property type="project" value="UniProtKB-KW"/>
</dbReference>
<dbReference type="SFLD" id="SFLDG01082">
    <property type="entry name" value="B12-binding_domain_containing"/>
    <property type="match status" value="1"/>
</dbReference>
<evidence type="ECO:0000256" key="6">
    <source>
        <dbReference type="ARBA" id="ARBA00023004"/>
    </source>
</evidence>
<evidence type="ECO:0000256" key="1">
    <source>
        <dbReference type="ARBA" id="ARBA00001966"/>
    </source>
</evidence>
<dbReference type="Gene3D" id="3.40.50.12160">
    <property type="entry name" value="Methylthiotransferase, N-terminal domain"/>
    <property type="match status" value="1"/>
</dbReference>
<dbReference type="SFLD" id="SFLDS00029">
    <property type="entry name" value="Radical_SAM"/>
    <property type="match status" value="1"/>
</dbReference>
<evidence type="ECO:0000256" key="3">
    <source>
        <dbReference type="ARBA" id="ARBA00022679"/>
    </source>
</evidence>